<keyword evidence="18" id="KW-1185">Reference proteome</keyword>
<evidence type="ECO:0000256" key="5">
    <source>
        <dbReference type="ARBA" id="ARBA00022597"/>
    </source>
</evidence>
<dbReference type="Proteomes" id="UP000676409">
    <property type="component" value="Chromosome"/>
</dbReference>
<dbReference type="GO" id="GO:0046930">
    <property type="term" value="C:pore complex"/>
    <property type="evidence" value="ECO:0007669"/>
    <property type="project" value="UniProtKB-KW"/>
</dbReference>
<evidence type="ECO:0000256" key="9">
    <source>
        <dbReference type="ARBA" id="ARBA00023065"/>
    </source>
</evidence>
<evidence type="ECO:0000256" key="12">
    <source>
        <dbReference type="ARBA" id="ARBA00023139"/>
    </source>
</evidence>
<dbReference type="PANTHER" id="PTHR33619">
    <property type="entry name" value="POLYSACCHARIDE EXPORT PROTEIN GFCE-RELATED"/>
    <property type="match status" value="1"/>
</dbReference>
<accession>A0A975IVK1</accession>
<keyword evidence="10" id="KW-0626">Porin</keyword>
<dbReference type="GO" id="GO:0015288">
    <property type="term" value="F:porin activity"/>
    <property type="evidence" value="ECO:0007669"/>
    <property type="project" value="UniProtKB-KW"/>
</dbReference>
<feature type="domain" description="SLBB" evidence="16">
    <location>
        <begin position="211"/>
        <end position="283"/>
    </location>
</feature>
<evidence type="ECO:0000256" key="7">
    <source>
        <dbReference type="ARBA" id="ARBA00022729"/>
    </source>
</evidence>
<dbReference type="Pfam" id="PF22461">
    <property type="entry name" value="SLBB_2"/>
    <property type="match status" value="2"/>
</dbReference>
<keyword evidence="8" id="KW-0625">Polysaccharide transport</keyword>
<evidence type="ECO:0000256" key="10">
    <source>
        <dbReference type="ARBA" id="ARBA00023114"/>
    </source>
</evidence>
<dbReference type="InterPro" id="IPR003715">
    <property type="entry name" value="Poly_export_N"/>
</dbReference>
<keyword evidence="9" id="KW-0406">Ion transport</keyword>
<proteinExistence type="inferred from homology"/>
<dbReference type="PROSITE" id="PS51257">
    <property type="entry name" value="PROKAR_LIPOPROTEIN"/>
    <property type="match status" value="1"/>
</dbReference>
<dbReference type="EMBL" id="CP073078">
    <property type="protein sequence ID" value="QUD89087.1"/>
    <property type="molecule type" value="Genomic_DNA"/>
</dbReference>
<comment type="similarity">
    <text evidence="2">Belongs to the BexD/CtrA/VexA family.</text>
</comment>
<evidence type="ECO:0000259" key="16">
    <source>
        <dbReference type="Pfam" id="PF22461"/>
    </source>
</evidence>
<name>A0A975IVK1_9CAUL</name>
<comment type="subcellular location">
    <subcellularLocation>
        <location evidence="1">Cell outer membrane</location>
        <topology evidence="1">Multi-pass membrane protein</topology>
    </subcellularLocation>
</comment>
<keyword evidence="3" id="KW-0813">Transport</keyword>
<dbReference type="Gene3D" id="3.10.560.10">
    <property type="entry name" value="Outer membrane lipoprotein wza domain like"/>
    <property type="match status" value="2"/>
</dbReference>
<evidence type="ECO:0000256" key="3">
    <source>
        <dbReference type="ARBA" id="ARBA00022448"/>
    </source>
</evidence>
<dbReference type="PANTHER" id="PTHR33619:SF3">
    <property type="entry name" value="POLYSACCHARIDE EXPORT PROTEIN GFCE-RELATED"/>
    <property type="match status" value="1"/>
</dbReference>
<dbReference type="GO" id="GO:0006811">
    <property type="term" value="P:monoatomic ion transport"/>
    <property type="evidence" value="ECO:0007669"/>
    <property type="project" value="UniProtKB-KW"/>
</dbReference>
<reference evidence="17" key="1">
    <citation type="submission" date="2021-04" db="EMBL/GenBank/DDBJ databases">
        <title>The complete genome sequence of Caulobacter sp. S6.</title>
        <authorList>
            <person name="Tang Y."/>
            <person name="Ouyang W."/>
            <person name="Liu Q."/>
            <person name="Huang B."/>
            <person name="Guo Z."/>
            <person name="Lei P."/>
        </authorList>
    </citation>
    <scope>NUCLEOTIDE SEQUENCE</scope>
    <source>
        <strain evidence="17">S6</strain>
    </source>
</reference>
<dbReference type="InterPro" id="IPR054765">
    <property type="entry name" value="SLBB_dom"/>
</dbReference>
<keyword evidence="7" id="KW-0732">Signal</keyword>
<organism evidence="17 18">
    <name type="scientific">Phenylobacterium montanum</name>
    <dbReference type="NCBI Taxonomy" id="2823693"/>
    <lineage>
        <taxon>Bacteria</taxon>
        <taxon>Pseudomonadati</taxon>
        <taxon>Pseudomonadota</taxon>
        <taxon>Alphaproteobacteria</taxon>
        <taxon>Caulobacterales</taxon>
        <taxon>Caulobacteraceae</taxon>
        <taxon>Phenylobacterium</taxon>
    </lineage>
</organism>
<evidence type="ECO:0000256" key="1">
    <source>
        <dbReference type="ARBA" id="ARBA00004571"/>
    </source>
</evidence>
<keyword evidence="14" id="KW-0449">Lipoprotein</keyword>
<dbReference type="AlphaFoldDB" id="A0A975IVK1"/>
<evidence type="ECO:0000256" key="14">
    <source>
        <dbReference type="ARBA" id="ARBA00023288"/>
    </source>
</evidence>
<dbReference type="Pfam" id="PF02563">
    <property type="entry name" value="Poly_export"/>
    <property type="match status" value="1"/>
</dbReference>
<feature type="domain" description="Polysaccharide export protein N-terminal" evidence="15">
    <location>
        <begin position="95"/>
        <end position="203"/>
    </location>
</feature>
<dbReference type="GO" id="GO:0009279">
    <property type="term" value="C:cell outer membrane"/>
    <property type="evidence" value="ECO:0007669"/>
    <property type="project" value="UniProtKB-SubCell"/>
</dbReference>
<evidence type="ECO:0000313" key="17">
    <source>
        <dbReference type="EMBL" id="QUD89087.1"/>
    </source>
</evidence>
<evidence type="ECO:0000256" key="11">
    <source>
        <dbReference type="ARBA" id="ARBA00023136"/>
    </source>
</evidence>
<evidence type="ECO:0000313" key="18">
    <source>
        <dbReference type="Proteomes" id="UP000676409"/>
    </source>
</evidence>
<evidence type="ECO:0000256" key="2">
    <source>
        <dbReference type="ARBA" id="ARBA00009450"/>
    </source>
</evidence>
<evidence type="ECO:0000256" key="6">
    <source>
        <dbReference type="ARBA" id="ARBA00022692"/>
    </source>
</evidence>
<keyword evidence="11" id="KW-0472">Membrane</keyword>
<dbReference type="KEGG" id="caul:KCG34_04150"/>
<evidence type="ECO:0000256" key="4">
    <source>
        <dbReference type="ARBA" id="ARBA00022452"/>
    </source>
</evidence>
<feature type="domain" description="SLBB" evidence="16">
    <location>
        <begin position="299"/>
        <end position="374"/>
    </location>
</feature>
<keyword evidence="13" id="KW-0998">Cell outer membrane</keyword>
<evidence type="ECO:0000259" key="15">
    <source>
        <dbReference type="Pfam" id="PF02563"/>
    </source>
</evidence>
<sequence>MLLQRSIPGQAGNVVNQAKWIIASFMLLALGACSTLPSSGPEARDVVRAGQGAESAYRIVDLDRSQPVENKPVAEAVPLLGGANAGATPPAGWNRIQIGDTLQISIYEIGAALFGSGGVGGGAGSSLGSIGANAAAGLPMASDSAPAANAQNLPPLLIGPDGGLVVPYVGRIRADGMTPDELARAIELGLRGKSQSPQVVVSIRDDVSNAVMMLGDIKNPGRKPLGIQRERLLDMIALSGGVTSSKADSVVRLTRGGTSSEVRLTDVQSGGRNDVLLQPQDRVELVYKPRSFTAFGATGRVSEIPIQTETLSLAEALARMGGPSEQQADPTGVFVFRAGQAATPQPVVYRLNMKDPRSYFVAQRFQVHDKDLVLISNARANMILKMLNMIGVAINPIIVSKQLSQ</sequence>
<evidence type="ECO:0000256" key="13">
    <source>
        <dbReference type="ARBA" id="ARBA00023237"/>
    </source>
</evidence>
<keyword evidence="4" id="KW-1134">Transmembrane beta strand</keyword>
<dbReference type="Gene3D" id="3.30.1950.10">
    <property type="entry name" value="wza like domain"/>
    <property type="match status" value="1"/>
</dbReference>
<keyword evidence="6" id="KW-0812">Transmembrane</keyword>
<dbReference type="GO" id="GO:0015159">
    <property type="term" value="F:polysaccharide transmembrane transporter activity"/>
    <property type="evidence" value="ECO:0007669"/>
    <property type="project" value="InterPro"/>
</dbReference>
<keyword evidence="5" id="KW-0762">Sugar transport</keyword>
<protein>
    <submittedName>
        <fullName evidence="17">Polysaccharide export protein</fullName>
    </submittedName>
</protein>
<gene>
    <name evidence="17" type="ORF">KCG34_04150</name>
</gene>
<dbReference type="RefSeq" id="WP_211939137.1">
    <property type="nucleotide sequence ID" value="NZ_CP073078.1"/>
</dbReference>
<dbReference type="InterPro" id="IPR049712">
    <property type="entry name" value="Poly_export"/>
</dbReference>
<keyword evidence="12" id="KW-0564">Palmitate</keyword>
<evidence type="ECO:0000256" key="8">
    <source>
        <dbReference type="ARBA" id="ARBA00023047"/>
    </source>
</evidence>